<organism evidence="1 2">
    <name type="scientific">Negativicoccus succinicivorans DORA_17_25</name>
    <dbReference type="NCBI Taxonomy" id="1403945"/>
    <lineage>
        <taxon>Bacteria</taxon>
        <taxon>Bacillati</taxon>
        <taxon>Bacillota</taxon>
        <taxon>Negativicutes</taxon>
        <taxon>Veillonellales</taxon>
        <taxon>Veillonellaceae</taxon>
        <taxon>Negativicoccus</taxon>
    </lineage>
</organism>
<proteinExistence type="predicted"/>
<gene>
    <name evidence="1" type="ORF">Q612_NSC00349G0002</name>
</gene>
<reference evidence="1 2" key="1">
    <citation type="submission" date="2013-12" db="EMBL/GenBank/DDBJ databases">
        <title>A Varibaculum cambriense genome reconstructed from a premature infant gut community with otherwise low bacterial novelty that shifts toward anaerobic metabolism during the third week of life.</title>
        <authorList>
            <person name="Brown C.T."/>
            <person name="Sharon I."/>
            <person name="Thomas B.C."/>
            <person name="Castelle C.J."/>
            <person name="Morowitz M.J."/>
            <person name="Banfield J.F."/>
        </authorList>
    </citation>
    <scope>NUCLEOTIDE SEQUENCE [LARGE SCALE GENOMIC DNA]</scope>
    <source>
        <strain evidence="2">DORA_17_25</strain>
    </source>
</reference>
<name>W1TWZ5_9FIRM</name>
<accession>W1TWZ5</accession>
<dbReference type="Proteomes" id="UP000018840">
    <property type="component" value="Unassembled WGS sequence"/>
</dbReference>
<evidence type="ECO:0000313" key="2">
    <source>
        <dbReference type="Proteomes" id="UP000018840"/>
    </source>
</evidence>
<dbReference type="AlphaFoldDB" id="W1TWZ5"/>
<comment type="caution">
    <text evidence="1">The sequence shown here is derived from an EMBL/GenBank/DDBJ whole genome shotgun (WGS) entry which is preliminary data.</text>
</comment>
<evidence type="ECO:0000313" key="1">
    <source>
        <dbReference type="EMBL" id="ETI84809.1"/>
    </source>
</evidence>
<protein>
    <submittedName>
        <fullName evidence="1">Uncharacterized protein</fullName>
    </submittedName>
</protein>
<sequence>MDQLVSRRPPARVIFIALQESVTMSDNGGIPVRNTLPLHAVPFRCRLEIVPVTDDKNSRAVNGRPVLFCLRHDLTGADNDIVLARRLDGRTDCDAVFCLRAVIVIVGIRGLVAALYRDVMCVTGRIHAERDRRRHHGR</sequence>
<dbReference type="EMBL" id="AZMC01000349">
    <property type="protein sequence ID" value="ETI84809.1"/>
    <property type="molecule type" value="Genomic_DNA"/>
</dbReference>